<dbReference type="InterPro" id="IPR020449">
    <property type="entry name" value="Tscrpt_reg_AraC-type_HTH"/>
</dbReference>
<proteinExistence type="predicted"/>
<dbReference type="Pfam" id="PF06445">
    <property type="entry name" value="GyrI-like"/>
    <property type="match status" value="1"/>
</dbReference>
<sequence>MNAAGAGCNKARFVTGNPLCLRTKEKEVSRTDYETRVRRVIQYIYDHPDGDLSLDQLADVAAMSRFHWHRVFRAMTGETCARAVRRIRAHRAACWLVQTDWPVEIVAARAGYDNPQSFARLFRRFYGQGPGEFRAAGVAHALPTELTRGDLVMHPTEIRDLPARRLAALTHTGPFPEIGRAFQEVSAVFTARNLWPHARGMAAVYYSDPGETPESELHSEAGVIVAETLDMPADLHAVDLPAGPHAVMTVKGDYSGLAAAWEAMYSGFLPDCGRDPANRAPFEVYLNDPSQTAPEDLLTEICVPLA</sequence>
<keyword evidence="2" id="KW-0238">DNA-binding</keyword>
<evidence type="ECO:0000256" key="3">
    <source>
        <dbReference type="ARBA" id="ARBA00023163"/>
    </source>
</evidence>
<dbReference type="InterPro" id="IPR009057">
    <property type="entry name" value="Homeodomain-like_sf"/>
</dbReference>
<dbReference type="PANTHER" id="PTHR40055:SF1">
    <property type="entry name" value="TRANSCRIPTIONAL REGULATOR YGIV-RELATED"/>
    <property type="match status" value="1"/>
</dbReference>
<feature type="domain" description="HTH araC/xylS-type" evidence="4">
    <location>
        <begin position="38"/>
        <end position="136"/>
    </location>
</feature>
<dbReference type="SMART" id="SM00342">
    <property type="entry name" value="HTH_ARAC"/>
    <property type="match status" value="1"/>
</dbReference>
<accession>A0A2S0MUJ0</accession>
<evidence type="ECO:0000256" key="1">
    <source>
        <dbReference type="ARBA" id="ARBA00023015"/>
    </source>
</evidence>
<evidence type="ECO:0000256" key="2">
    <source>
        <dbReference type="ARBA" id="ARBA00023125"/>
    </source>
</evidence>
<keyword evidence="1" id="KW-0805">Transcription regulation</keyword>
<evidence type="ECO:0000313" key="5">
    <source>
        <dbReference type="EMBL" id="AVO39564.1"/>
    </source>
</evidence>
<dbReference type="PRINTS" id="PR00032">
    <property type="entry name" value="HTHARAC"/>
</dbReference>
<dbReference type="SUPFAM" id="SSF46689">
    <property type="entry name" value="Homeodomain-like"/>
    <property type="match status" value="2"/>
</dbReference>
<dbReference type="GO" id="GO:0003700">
    <property type="term" value="F:DNA-binding transcription factor activity"/>
    <property type="evidence" value="ECO:0007669"/>
    <property type="project" value="InterPro"/>
</dbReference>
<dbReference type="KEGG" id="thas:C6Y53_00445"/>
<dbReference type="Gene3D" id="3.20.80.10">
    <property type="entry name" value="Regulatory factor, effector binding domain"/>
    <property type="match status" value="1"/>
</dbReference>
<dbReference type="Proteomes" id="UP000237655">
    <property type="component" value="Chromosome"/>
</dbReference>
<protein>
    <submittedName>
        <fullName evidence="5">AraC family transcriptional regulator</fullName>
    </submittedName>
</protein>
<dbReference type="PROSITE" id="PS01124">
    <property type="entry name" value="HTH_ARAC_FAMILY_2"/>
    <property type="match status" value="1"/>
</dbReference>
<organism evidence="5 6">
    <name type="scientific">Pukyongiella litopenaei</name>
    <dbReference type="NCBI Taxonomy" id="2605946"/>
    <lineage>
        <taxon>Bacteria</taxon>
        <taxon>Pseudomonadati</taxon>
        <taxon>Pseudomonadota</taxon>
        <taxon>Alphaproteobacteria</taxon>
        <taxon>Rhodobacterales</taxon>
        <taxon>Paracoccaceae</taxon>
        <taxon>Pukyongiella</taxon>
    </lineage>
</organism>
<dbReference type="AlphaFoldDB" id="A0A2S0MUJ0"/>
<dbReference type="SUPFAM" id="SSF55136">
    <property type="entry name" value="Probable bacterial effector-binding domain"/>
    <property type="match status" value="1"/>
</dbReference>
<name>A0A2S0MUJ0_9RHOB</name>
<dbReference type="GO" id="GO:0043565">
    <property type="term" value="F:sequence-specific DNA binding"/>
    <property type="evidence" value="ECO:0007669"/>
    <property type="project" value="InterPro"/>
</dbReference>
<dbReference type="InterPro" id="IPR010499">
    <property type="entry name" value="AraC_E-bd"/>
</dbReference>
<evidence type="ECO:0000259" key="4">
    <source>
        <dbReference type="PROSITE" id="PS01124"/>
    </source>
</evidence>
<dbReference type="PANTHER" id="PTHR40055">
    <property type="entry name" value="TRANSCRIPTIONAL REGULATOR YGIV-RELATED"/>
    <property type="match status" value="1"/>
</dbReference>
<dbReference type="InterPro" id="IPR011256">
    <property type="entry name" value="Reg_factor_effector_dom_sf"/>
</dbReference>
<dbReference type="InterPro" id="IPR029442">
    <property type="entry name" value="GyrI-like"/>
</dbReference>
<dbReference type="InterPro" id="IPR018060">
    <property type="entry name" value="HTH_AraC"/>
</dbReference>
<dbReference type="SMART" id="SM00871">
    <property type="entry name" value="AraC_E_bind"/>
    <property type="match status" value="1"/>
</dbReference>
<dbReference type="InterPro" id="IPR050908">
    <property type="entry name" value="SmbC-like"/>
</dbReference>
<keyword evidence="3" id="KW-0804">Transcription</keyword>
<keyword evidence="6" id="KW-1185">Reference proteome</keyword>
<reference evidence="6" key="1">
    <citation type="submission" date="2018-03" db="EMBL/GenBank/DDBJ databases">
        <title>Genomic analysis of the strain SH-1 isolated from shrimp intestine.</title>
        <authorList>
            <person name="Kim Y.-S."/>
            <person name="Kim S.-E."/>
            <person name="Kim K.-H."/>
        </authorList>
    </citation>
    <scope>NUCLEOTIDE SEQUENCE [LARGE SCALE GENOMIC DNA]</scope>
    <source>
        <strain evidence="6">SH-1</strain>
    </source>
</reference>
<evidence type="ECO:0000313" key="6">
    <source>
        <dbReference type="Proteomes" id="UP000237655"/>
    </source>
</evidence>
<dbReference type="Pfam" id="PF12833">
    <property type="entry name" value="HTH_18"/>
    <property type="match status" value="1"/>
</dbReference>
<dbReference type="EMBL" id="CP027665">
    <property type="protein sequence ID" value="AVO39564.1"/>
    <property type="molecule type" value="Genomic_DNA"/>
</dbReference>
<dbReference type="Gene3D" id="1.10.10.60">
    <property type="entry name" value="Homeodomain-like"/>
    <property type="match status" value="1"/>
</dbReference>
<gene>
    <name evidence="5" type="ORF">C6Y53_00445</name>
</gene>